<name>A0A8J3I0R6_9CHLR</name>
<keyword evidence="2" id="KW-1185">Reference proteome</keyword>
<dbReference type="Proteomes" id="UP000612362">
    <property type="component" value="Unassembled WGS sequence"/>
</dbReference>
<accession>A0A8J3I0R6</accession>
<comment type="caution">
    <text evidence="1">The sequence shown here is derived from an EMBL/GenBank/DDBJ whole genome shotgun (WGS) entry which is preliminary data.</text>
</comment>
<gene>
    <name evidence="1" type="ORF">KSX_27210</name>
</gene>
<dbReference type="RefSeq" id="WP_220193939.1">
    <property type="nucleotide sequence ID" value="NZ_BNJF01000001.1"/>
</dbReference>
<dbReference type="AlphaFoldDB" id="A0A8J3I0R6"/>
<evidence type="ECO:0000313" key="2">
    <source>
        <dbReference type="Proteomes" id="UP000612362"/>
    </source>
</evidence>
<sequence>MEGMRRRGYTVGPDFRLKTVFVDEGPHEMVFYSEEGQMLVVGHDLYFDHKDALVAASYTLHDKLKQIKVAMDELQAEFDREGIKNPIQRTPV</sequence>
<reference evidence="1" key="1">
    <citation type="submission" date="2020-10" db="EMBL/GenBank/DDBJ databases">
        <title>Taxonomic study of unclassified bacteria belonging to the class Ktedonobacteria.</title>
        <authorList>
            <person name="Yabe S."/>
            <person name="Wang C.M."/>
            <person name="Zheng Y."/>
            <person name="Sakai Y."/>
            <person name="Cavaletti L."/>
            <person name="Monciardini P."/>
            <person name="Donadio S."/>
        </authorList>
    </citation>
    <scope>NUCLEOTIDE SEQUENCE</scope>
    <source>
        <strain evidence="1">SOSP1-1</strain>
    </source>
</reference>
<proteinExistence type="predicted"/>
<organism evidence="1 2">
    <name type="scientific">Ktedonospora formicarum</name>
    <dbReference type="NCBI Taxonomy" id="2778364"/>
    <lineage>
        <taxon>Bacteria</taxon>
        <taxon>Bacillati</taxon>
        <taxon>Chloroflexota</taxon>
        <taxon>Ktedonobacteria</taxon>
        <taxon>Ktedonobacterales</taxon>
        <taxon>Ktedonobacteraceae</taxon>
        <taxon>Ktedonospora</taxon>
    </lineage>
</organism>
<evidence type="ECO:0000313" key="1">
    <source>
        <dbReference type="EMBL" id="GHO44558.1"/>
    </source>
</evidence>
<protein>
    <submittedName>
        <fullName evidence="1">Uncharacterized protein</fullName>
    </submittedName>
</protein>
<dbReference type="EMBL" id="BNJF01000001">
    <property type="protein sequence ID" value="GHO44558.1"/>
    <property type="molecule type" value="Genomic_DNA"/>
</dbReference>